<accession>A0A7M7GKH9</accession>
<feature type="compositionally biased region" description="Polar residues" evidence="6">
    <location>
        <begin position="28"/>
        <end position="38"/>
    </location>
</feature>
<comment type="subcellular location">
    <subcellularLocation>
        <location evidence="1">Nucleus</location>
    </subcellularLocation>
</comment>
<dbReference type="GO" id="GO:0046983">
    <property type="term" value="F:protein dimerization activity"/>
    <property type="evidence" value="ECO:0007669"/>
    <property type="project" value="InterPro"/>
</dbReference>
<feature type="domain" description="BHLH" evidence="7">
    <location>
        <begin position="110"/>
        <end position="162"/>
    </location>
</feature>
<dbReference type="InterPro" id="IPR011598">
    <property type="entry name" value="bHLH_dom"/>
</dbReference>
<name>A0A7M7GKH9_STRPU</name>
<evidence type="ECO:0000313" key="9">
    <source>
        <dbReference type="Proteomes" id="UP000007110"/>
    </source>
</evidence>
<evidence type="ECO:0000256" key="6">
    <source>
        <dbReference type="SAM" id="MobiDB-lite"/>
    </source>
</evidence>
<dbReference type="GO" id="GO:0006357">
    <property type="term" value="P:regulation of transcription by RNA polymerase II"/>
    <property type="evidence" value="ECO:0000318"/>
    <property type="project" value="GO_Central"/>
</dbReference>
<dbReference type="GO" id="GO:0032502">
    <property type="term" value="P:developmental process"/>
    <property type="evidence" value="ECO:0000318"/>
    <property type="project" value="GO_Central"/>
</dbReference>
<feature type="region of interest" description="Disordered" evidence="6">
    <location>
        <begin position="190"/>
        <end position="223"/>
    </location>
</feature>
<dbReference type="AlphaFoldDB" id="A0A7M7GKH9"/>
<dbReference type="OMA" id="RMMHPIS"/>
<dbReference type="RefSeq" id="XP_003729796.2">
    <property type="nucleotide sequence ID" value="XM_003729748.3"/>
</dbReference>
<dbReference type="InterPro" id="IPR050283">
    <property type="entry name" value="E-box_TF_Regulators"/>
</dbReference>
<dbReference type="InterPro" id="IPR036638">
    <property type="entry name" value="HLH_DNA-bd_sf"/>
</dbReference>
<evidence type="ECO:0000259" key="7">
    <source>
        <dbReference type="PROSITE" id="PS50888"/>
    </source>
</evidence>
<sequence length="223" mass="24026">MLPGFEFIPIISDDSQFNEADFDHDTMPMNSSDPSRNQDSSGSGGRGVDSGSVSGESTASDGSPTSSSCNVKHRDTGKSSTSGSARRRRGSGKGDGGDGRSSSRGPIKPVQRNAANARERTRMRVLSKAFSKLKTSLPWVPPDTKLSKLDTLRLASSYISHLKKILDDDSLDGRMMHPISLTWPFAITSKPPESDDQENTHCDVMDTSGSSPNQINDEDGWCT</sequence>
<dbReference type="OrthoDB" id="6233288at2759"/>
<keyword evidence="4" id="KW-0804">Transcription</keyword>
<protein>
    <recommendedName>
        <fullName evidence="7">BHLH domain-containing protein</fullName>
    </recommendedName>
</protein>
<dbReference type="SUPFAM" id="SSF47459">
    <property type="entry name" value="HLH, helix-loop-helix DNA-binding domain"/>
    <property type="match status" value="1"/>
</dbReference>
<organism evidence="8 9">
    <name type="scientific">Strongylocentrotus purpuratus</name>
    <name type="common">Purple sea urchin</name>
    <dbReference type="NCBI Taxonomy" id="7668"/>
    <lineage>
        <taxon>Eukaryota</taxon>
        <taxon>Metazoa</taxon>
        <taxon>Echinodermata</taxon>
        <taxon>Eleutherozoa</taxon>
        <taxon>Echinozoa</taxon>
        <taxon>Echinoidea</taxon>
        <taxon>Euechinoidea</taxon>
        <taxon>Echinacea</taxon>
        <taxon>Camarodonta</taxon>
        <taxon>Echinidea</taxon>
        <taxon>Strongylocentrotidae</taxon>
        <taxon>Strongylocentrotus</taxon>
    </lineage>
</organism>
<dbReference type="GO" id="GO:0000981">
    <property type="term" value="F:DNA-binding transcription factor activity, RNA polymerase II-specific"/>
    <property type="evidence" value="ECO:0000318"/>
    <property type="project" value="GO_Central"/>
</dbReference>
<evidence type="ECO:0000256" key="5">
    <source>
        <dbReference type="ARBA" id="ARBA00023242"/>
    </source>
</evidence>
<dbReference type="InParanoid" id="A0A7M7GKH9"/>
<dbReference type="SMART" id="SM00353">
    <property type="entry name" value="HLH"/>
    <property type="match status" value="1"/>
</dbReference>
<dbReference type="GO" id="GO:0005634">
    <property type="term" value="C:nucleus"/>
    <property type="evidence" value="ECO:0007669"/>
    <property type="project" value="UniProtKB-SubCell"/>
</dbReference>
<keyword evidence="2" id="KW-0805">Transcription regulation</keyword>
<dbReference type="KEGG" id="spu:100888880"/>
<evidence type="ECO:0000256" key="4">
    <source>
        <dbReference type="ARBA" id="ARBA00023163"/>
    </source>
</evidence>
<evidence type="ECO:0000313" key="8">
    <source>
        <dbReference type="EnsemblMetazoa" id="XP_003729796"/>
    </source>
</evidence>
<dbReference type="PANTHER" id="PTHR23349">
    <property type="entry name" value="BASIC HELIX-LOOP-HELIX TRANSCRIPTION FACTOR, TWIST"/>
    <property type="match status" value="1"/>
</dbReference>
<reference evidence="9" key="1">
    <citation type="submission" date="2015-02" db="EMBL/GenBank/DDBJ databases">
        <title>Genome sequencing for Strongylocentrotus purpuratus.</title>
        <authorList>
            <person name="Murali S."/>
            <person name="Liu Y."/>
            <person name="Vee V."/>
            <person name="English A."/>
            <person name="Wang M."/>
            <person name="Skinner E."/>
            <person name="Han Y."/>
            <person name="Muzny D.M."/>
            <person name="Worley K.C."/>
            <person name="Gibbs R.A."/>
        </authorList>
    </citation>
    <scope>NUCLEOTIDE SEQUENCE</scope>
</reference>
<proteinExistence type="predicted"/>
<reference evidence="8" key="2">
    <citation type="submission" date="2021-01" db="UniProtKB">
        <authorList>
            <consortium name="EnsemblMetazoa"/>
        </authorList>
    </citation>
    <scope>IDENTIFICATION</scope>
</reference>
<evidence type="ECO:0000256" key="1">
    <source>
        <dbReference type="ARBA" id="ARBA00004123"/>
    </source>
</evidence>
<dbReference type="Proteomes" id="UP000007110">
    <property type="component" value="Unassembled WGS sequence"/>
</dbReference>
<dbReference type="EnsemblMetazoa" id="XM_003729748">
    <property type="protein sequence ID" value="XP_003729796"/>
    <property type="gene ID" value="LOC100888880"/>
</dbReference>
<feature type="compositionally biased region" description="Low complexity" evidence="6">
    <location>
        <begin position="49"/>
        <end position="68"/>
    </location>
</feature>
<dbReference type="PANTHER" id="PTHR23349:SF72">
    <property type="entry name" value="HLH54F"/>
    <property type="match status" value="1"/>
</dbReference>
<dbReference type="PROSITE" id="PS50888">
    <property type="entry name" value="BHLH"/>
    <property type="match status" value="1"/>
</dbReference>
<dbReference type="Pfam" id="PF00010">
    <property type="entry name" value="HLH"/>
    <property type="match status" value="1"/>
</dbReference>
<keyword evidence="3" id="KW-0238">DNA-binding</keyword>
<keyword evidence="5" id="KW-0539">Nucleus</keyword>
<evidence type="ECO:0000256" key="2">
    <source>
        <dbReference type="ARBA" id="ARBA00023015"/>
    </source>
</evidence>
<dbReference type="GeneID" id="100888880"/>
<dbReference type="GO" id="GO:0000977">
    <property type="term" value="F:RNA polymerase II transcription regulatory region sequence-specific DNA binding"/>
    <property type="evidence" value="ECO:0000318"/>
    <property type="project" value="GO_Central"/>
</dbReference>
<feature type="region of interest" description="Disordered" evidence="6">
    <location>
        <begin position="1"/>
        <end position="122"/>
    </location>
</feature>
<dbReference type="CDD" id="cd11423">
    <property type="entry name" value="bHLH_TS_musculin_like"/>
    <property type="match status" value="1"/>
</dbReference>
<dbReference type="FunFam" id="4.10.280.10:FF:000010">
    <property type="entry name" value="Scleraxis bHLH transcription factor"/>
    <property type="match status" value="1"/>
</dbReference>
<keyword evidence="9" id="KW-1185">Reference proteome</keyword>
<evidence type="ECO:0000256" key="3">
    <source>
        <dbReference type="ARBA" id="ARBA00023125"/>
    </source>
</evidence>
<dbReference type="Gene3D" id="4.10.280.10">
    <property type="entry name" value="Helix-loop-helix DNA-binding domain"/>
    <property type="match status" value="1"/>
</dbReference>